<feature type="compositionally biased region" description="Pro residues" evidence="4">
    <location>
        <begin position="7"/>
        <end position="18"/>
    </location>
</feature>
<dbReference type="RefSeq" id="WP_253798635.1">
    <property type="nucleotide sequence ID" value="NZ_BAAAUB010000078.1"/>
</dbReference>
<dbReference type="NCBIfam" id="TIGR00724">
    <property type="entry name" value="urea_amlyse_rel"/>
    <property type="match status" value="1"/>
</dbReference>
<dbReference type="PANTHER" id="PTHR43309">
    <property type="entry name" value="5-OXOPROLINASE SUBUNIT C"/>
    <property type="match status" value="1"/>
</dbReference>
<dbReference type="Gene3D" id="2.40.100.10">
    <property type="entry name" value="Cyclophilin-like"/>
    <property type="match status" value="1"/>
</dbReference>
<evidence type="ECO:0000313" key="7">
    <source>
        <dbReference type="Proteomes" id="UP001206483"/>
    </source>
</evidence>
<accession>A0ABT1IZI1</accession>
<keyword evidence="2" id="KW-0378">Hydrolase</keyword>
<comment type="caution">
    <text evidence="6">The sequence shown here is derived from an EMBL/GenBank/DDBJ whole genome shotgun (WGS) entry which is preliminary data.</text>
</comment>
<dbReference type="Pfam" id="PF02626">
    <property type="entry name" value="CT_A_B"/>
    <property type="match status" value="1"/>
</dbReference>
<name>A0ABT1IZI1_9ACTN</name>
<feature type="domain" description="Carboxyltransferase" evidence="5">
    <location>
        <begin position="45"/>
        <end position="304"/>
    </location>
</feature>
<keyword evidence="7" id="KW-1185">Reference proteome</keyword>
<dbReference type="PANTHER" id="PTHR43309:SF3">
    <property type="entry name" value="5-OXOPROLINASE SUBUNIT C"/>
    <property type="match status" value="1"/>
</dbReference>
<evidence type="ECO:0000256" key="1">
    <source>
        <dbReference type="ARBA" id="ARBA00022741"/>
    </source>
</evidence>
<keyword evidence="3" id="KW-0067">ATP-binding</keyword>
<sequence length="304" mass="31357">MTATTPPGLPSAPVPAPDARPRTVRVLHPGYGATVQDLGRPGHTALGVSPSGATDRRSLRLANRLVGNPEDAAGLEILLGGTVLVIDHHATVALAGAPCLALVDGRPVGPYAPIRLAPGQQLALETTAEGLRVYLAVRGGLDTPPVLGSRSTDTLSGLGPARLATGDILPVGRRTDGWPAADLAPQRPCPAEPLLRIVPGPRDDWFTPDALAALCGGPYTVTDQSDRVGMRLAGPTLERSVPGELPSEGTVLGALQVPPSGQPILFLADHPVTGGYPVIAVVHEDDLPLAGQARPGQRIRFRSA</sequence>
<dbReference type="InterPro" id="IPR003778">
    <property type="entry name" value="CT_A_B"/>
</dbReference>
<dbReference type="InterPro" id="IPR029000">
    <property type="entry name" value="Cyclophilin-like_dom_sf"/>
</dbReference>
<dbReference type="SUPFAM" id="SSF50891">
    <property type="entry name" value="Cyclophilin-like"/>
    <property type="match status" value="1"/>
</dbReference>
<dbReference type="SMART" id="SM00797">
    <property type="entry name" value="AHS2"/>
    <property type="match status" value="1"/>
</dbReference>
<dbReference type="EMBL" id="JAMZDX010000003">
    <property type="protein sequence ID" value="MCP2310569.1"/>
    <property type="molecule type" value="Genomic_DNA"/>
</dbReference>
<proteinExistence type="predicted"/>
<evidence type="ECO:0000313" key="6">
    <source>
        <dbReference type="EMBL" id="MCP2310569.1"/>
    </source>
</evidence>
<feature type="region of interest" description="Disordered" evidence="4">
    <location>
        <begin position="1"/>
        <end position="21"/>
    </location>
</feature>
<reference evidence="6 7" key="1">
    <citation type="submission" date="2022-06" db="EMBL/GenBank/DDBJ databases">
        <title>Sequencing the genomes of 1000 actinobacteria strains.</title>
        <authorList>
            <person name="Klenk H.-P."/>
        </authorList>
    </citation>
    <scope>NUCLEOTIDE SEQUENCE [LARGE SCALE GENOMIC DNA]</scope>
    <source>
        <strain evidence="6 7">DSM 41656</strain>
    </source>
</reference>
<evidence type="ECO:0000256" key="2">
    <source>
        <dbReference type="ARBA" id="ARBA00022801"/>
    </source>
</evidence>
<dbReference type="InterPro" id="IPR052708">
    <property type="entry name" value="PxpC"/>
</dbReference>
<protein>
    <submittedName>
        <fullName evidence="6">Biotin-dependent carboxylase-like uncharacterized protein</fullName>
    </submittedName>
</protein>
<evidence type="ECO:0000256" key="4">
    <source>
        <dbReference type="SAM" id="MobiDB-lite"/>
    </source>
</evidence>
<gene>
    <name evidence="6" type="ORF">FHR36_003702</name>
</gene>
<evidence type="ECO:0000256" key="3">
    <source>
        <dbReference type="ARBA" id="ARBA00022840"/>
    </source>
</evidence>
<organism evidence="6 7">
    <name type="scientific">Kitasatospora paracochleata</name>
    <dbReference type="NCBI Taxonomy" id="58354"/>
    <lineage>
        <taxon>Bacteria</taxon>
        <taxon>Bacillati</taxon>
        <taxon>Actinomycetota</taxon>
        <taxon>Actinomycetes</taxon>
        <taxon>Kitasatosporales</taxon>
        <taxon>Streptomycetaceae</taxon>
        <taxon>Kitasatospora</taxon>
    </lineage>
</organism>
<evidence type="ECO:0000259" key="5">
    <source>
        <dbReference type="SMART" id="SM00797"/>
    </source>
</evidence>
<keyword evidence="1" id="KW-0547">Nucleotide-binding</keyword>
<dbReference type="Proteomes" id="UP001206483">
    <property type="component" value="Unassembled WGS sequence"/>
</dbReference>